<dbReference type="GeneID" id="68101138"/>
<protein>
    <recommendedName>
        <fullName evidence="4">DDE Tnp4 domain-containing protein</fullName>
    </recommendedName>
</protein>
<evidence type="ECO:0000256" key="3">
    <source>
        <dbReference type="SAM" id="MobiDB-lite"/>
    </source>
</evidence>
<sequence>MLVILNITSPLLKNNQKRKLDSIYSDSLQNSQSSNSSQPLNANSSSSTSASQSNSQSELIFEREKYYEHPSYVKERQSKQGLCCVPATDCHIDKRKTSPQLVKIVLAENEFNFCKLSHFSSAKIRKEFFTNQKVAIKDAERKEQACVEKKYDCLRCQVQCSDLIGIKSRDSTKMLNFCCVTCLFQYGDIMKTDKWNKWVKENEYFLAFIFEIDRSTVHRNLQKVIDVFFTHYNQELSFKNYQFRAERGVKYNGKLITIILDGTEQQIFTPSNKIKEQSLYSGKKCKHTFTLLIGVSPDGYILFVSLSYNGSNNDLNLIEFPENHIWKYINTDEYIMADKGFKGMPRGVLPFIGNESPFTEKEKQFNRGLAAIRIVVENAIAHIKKWKICSTPFRCKTYDINEFVMPIRNRL</sequence>
<evidence type="ECO:0000256" key="2">
    <source>
        <dbReference type="ARBA" id="ARBA00022723"/>
    </source>
</evidence>
<reference evidence="5 6" key="1">
    <citation type="journal article" date="2018" name="BMC Genomics">
        <title>The genome of Naegleria lovaniensis, the basis for a comparative approach to unravel pathogenicity factors of the human pathogenic amoeba N. fowleri.</title>
        <authorList>
            <person name="Liechti N."/>
            <person name="Schurch N."/>
            <person name="Bruggmann R."/>
            <person name="Wittwer M."/>
        </authorList>
    </citation>
    <scope>NUCLEOTIDE SEQUENCE [LARGE SCALE GENOMIC DNA]</scope>
    <source>
        <strain evidence="5 6">ATCC 30569</strain>
    </source>
</reference>
<proteinExistence type="predicted"/>
<evidence type="ECO:0000313" key="6">
    <source>
        <dbReference type="Proteomes" id="UP000816034"/>
    </source>
</evidence>
<organism evidence="5 6">
    <name type="scientific">Naegleria lovaniensis</name>
    <name type="common">Amoeba</name>
    <dbReference type="NCBI Taxonomy" id="51637"/>
    <lineage>
        <taxon>Eukaryota</taxon>
        <taxon>Discoba</taxon>
        <taxon>Heterolobosea</taxon>
        <taxon>Tetramitia</taxon>
        <taxon>Eutetramitia</taxon>
        <taxon>Vahlkampfiidae</taxon>
        <taxon>Naegleria</taxon>
    </lineage>
</organism>
<evidence type="ECO:0000313" key="5">
    <source>
        <dbReference type="EMBL" id="KAG2378062.1"/>
    </source>
</evidence>
<dbReference type="EMBL" id="PYSW02000035">
    <property type="protein sequence ID" value="KAG2378062.1"/>
    <property type="molecule type" value="Genomic_DNA"/>
</dbReference>
<comment type="cofactor">
    <cofactor evidence="1">
        <name>a divalent metal cation</name>
        <dbReference type="ChEBI" id="CHEBI:60240"/>
    </cofactor>
</comment>
<feature type="domain" description="DDE Tnp4" evidence="4">
    <location>
        <begin position="260"/>
        <end position="397"/>
    </location>
</feature>
<feature type="region of interest" description="Disordered" evidence="3">
    <location>
        <begin position="25"/>
        <end position="54"/>
    </location>
</feature>
<keyword evidence="2" id="KW-0479">Metal-binding</keyword>
<dbReference type="Proteomes" id="UP000816034">
    <property type="component" value="Unassembled WGS sequence"/>
</dbReference>
<dbReference type="PANTHER" id="PTHR23080">
    <property type="entry name" value="THAP DOMAIN PROTEIN"/>
    <property type="match status" value="1"/>
</dbReference>
<evidence type="ECO:0000259" key="4">
    <source>
        <dbReference type="Pfam" id="PF13359"/>
    </source>
</evidence>
<comment type="caution">
    <text evidence="5">The sequence shown here is derived from an EMBL/GenBank/DDBJ whole genome shotgun (WGS) entry which is preliminary data.</text>
</comment>
<gene>
    <name evidence="5" type="ORF">C9374_008684</name>
</gene>
<evidence type="ECO:0000256" key="1">
    <source>
        <dbReference type="ARBA" id="ARBA00001968"/>
    </source>
</evidence>
<name>A0AA88GIN2_NAELO</name>
<dbReference type="RefSeq" id="XP_044545324.1">
    <property type="nucleotide sequence ID" value="XM_044698787.1"/>
</dbReference>
<dbReference type="InterPro" id="IPR027806">
    <property type="entry name" value="HARBI1_dom"/>
</dbReference>
<keyword evidence="6" id="KW-1185">Reference proteome</keyword>
<accession>A0AA88GIN2</accession>
<dbReference type="GO" id="GO:0046872">
    <property type="term" value="F:metal ion binding"/>
    <property type="evidence" value="ECO:0007669"/>
    <property type="project" value="UniProtKB-KW"/>
</dbReference>
<dbReference type="AlphaFoldDB" id="A0AA88GIN2"/>
<dbReference type="Pfam" id="PF13359">
    <property type="entry name" value="DDE_Tnp_4"/>
    <property type="match status" value="1"/>
</dbReference>